<dbReference type="KEGG" id="kus:B9G99_08840"/>
<evidence type="ECO:0000313" key="1">
    <source>
        <dbReference type="EMBL" id="ARS52973.1"/>
    </source>
</evidence>
<dbReference type="EMBL" id="CP021323">
    <property type="protein sequence ID" value="ARS52973.1"/>
    <property type="molecule type" value="Genomic_DNA"/>
</dbReference>
<accession>A0A2Z2H6E6</accession>
<evidence type="ECO:0000313" key="2">
    <source>
        <dbReference type="Proteomes" id="UP000250025"/>
    </source>
</evidence>
<dbReference type="OrthoDB" id="9764808at2"/>
<organism evidence="1 2">
    <name type="scientific">Kushneria konosiri</name>
    <dbReference type="NCBI Taxonomy" id="698828"/>
    <lineage>
        <taxon>Bacteria</taxon>
        <taxon>Pseudomonadati</taxon>
        <taxon>Pseudomonadota</taxon>
        <taxon>Gammaproteobacteria</taxon>
        <taxon>Oceanospirillales</taxon>
        <taxon>Halomonadaceae</taxon>
        <taxon>Kushneria</taxon>
    </lineage>
</organism>
<reference evidence="1 2" key="1">
    <citation type="journal article" date="2017" name="Int. J. Syst. Evol. Microbiol.">
        <title>Kushneria konosiri sp. nov., isolated from the Korean salt-fermented seafood Daemi-jeot.</title>
        <authorList>
            <person name="Yun J.H."/>
            <person name="Park S.K."/>
            <person name="Lee J.Y."/>
            <person name="Jung M.J."/>
            <person name="Bae J.W."/>
        </authorList>
    </citation>
    <scope>NUCLEOTIDE SEQUENCE [LARGE SCALE GENOMIC DNA]</scope>
    <source>
        <strain evidence="1 2">X49</strain>
    </source>
</reference>
<dbReference type="Proteomes" id="UP000250025">
    <property type="component" value="Chromosome"/>
</dbReference>
<gene>
    <name evidence="1" type="ORF">B9G99_08840</name>
</gene>
<sequence length="122" mass="14019">MAAVIDTVDAMTRTRGDRPGKTAVEAYRYLYQKPECFDKHWVTRYVQRHGFYPIGSLVKFSNGYLAWVMELDDSGQPQRVRVVRHLGRGEQNLNDILSRVDFPQLGTLEALVRPESFGLTPF</sequence>
<dbReference type="AlphaFoldDB" id="A0A2Z2H6E6"/>
<keyword evidence="2" id="KW-1185">Reference proteome</keyword>
<proteinExistence type="predicted"/>
<name>A0A2Z2H6E6_9GAMM</name>
<dbReference type="RefSeq" id="WP_086621726.1">
    <property type="nucleotide sequence ID" value="NZ_CP021323.1"/>
</dbReference>
<protein>
    <submittedName>
        <fullName evidence="1">Uncharacterized protein</fullName>
    </submittedName>
</protein>